<name>A0ABU9VMR1_9BACI</name>
<dbReference type="Pfam" id="PF12833">
    <property type="entry name" value="HTH_18"/>
    <property type="match status" value="1"/>
</dbReference>
<dbReference type="InterPro" id="IPR009057">
    <property type="entry name" value="Homeodomain-like_sf"/>
</dbReference>
<organism evidence="5 6">
    <name type="scientific">Alkalicoccobacillus gibsonii</name>
    <dbReference type="NCBI Taxonomy" id="79881"/>
    <lineage>
        <taxon>Bacteria</taxon>
        <taxon>Bacillati</taxon>
        <taxon>Bacillota</taxon>
        <taxon>Bacilli</taxon>
        <taxon>Bacillales</taxon>
        <taxon>Bacillaceae</taxon>
        <taxon>Alkalicoccobacillus</taxon>
    </lineage>
</organism>
<dbReference type="PROSITE" id="PS01124">
    <property type="entry name" value="HTH_ARAC_FAMILY_2"/>
    <property type="match status" value="1"/>
</dbReference>
<dbReference type="Gene3D" id="1.10.10.60">
    <property type="entry name" value="Homeodomain-like"/>
    <property type="match status" value="2"/>
</dbReference>
<evidence type="ECO:0000256" key="2">
    <source>
        <dbReference type="ARBA" id="ARBA00023125"/>
    </source>
</evidence>
<dbReference type="RefSeq" id="WP_343131795.1">
    <property type="nucleotide sequence ID" value="NZ_JBCITK010000001.1"/>
</dbReference>
<dbReference type="Pfam" id="PF02311">
    <property type="entry name" value="AraC_binding"/>
    <property type="match status" value="1"/>
</dbReference>
<dbReference type="InterPro" id="IPR018060">
    <property type="entry name" value="HTH_AraC"/>
</dbReference>
<protein>
    <submittedName>
        <fullName evidence="5">AraC family transcriptional regulator</fullName>
    </submittedName>
</protein>
<gene>
    <name evidence="5" type="ORF">MKY91_18725</name>
</gene>
<evidence type="ECO:0000256" key="1">
    <source>
        <dbReference type="ARBA" id="ARBA00023015"/>
    </source>
</evidence>
<dbReference type="SUPFAM" id="SSF51182">
    <property type="entry name" value="RmlC-like cupins"/>
    <property type="match status" value="1"/>
</dbReference>
<dbReference type="InterPro" id="IPR011051">
    <property type="entry name" value="RmlC_Cupin_sf"/>
</dbReference>
<evidence type="ECO:0000313" key="5">
    <source>
        <dbReference type="EMBL" id="MEN0645200.1"/>
    </source>
</evidence>
<dbReference type="Proteomes" id="UP001418796">
    <property type="component" value="Unassembled WGS sequence"/>
</dbReference>
<evidence type="ECO:0000256" key="3">
    <source>
        <dbReference type="ARBA" id="ARBA00023163"/>
    </source>
</evidence>
<dbReference type="Gene3D" id="2.60.120.10">
    <property type="entry name" value="Jelly Rolls"/>
    <property type="match status" value="1"/>
</dbReference>
<accession>A0ABU9VMR1</accession>
<dbReference type="InterPro" id="IPR014710">
    <property type="entry name" value="RmlC-like_jellyroll"/>
</dbReference>
<proteinExistence type="predicted"/>
<dbReference type="PANTHER" id="PTHR43280">
    <property type="entry name" value="ARAC-FAMILY TRANSCRIPTIONAL REGULATOR"/>
    <property type="match status" value="1"/>
</dbReference>
<dbReference type="InterPro" id="IPR020449">
    <property type="entry name" value="Tscrpt_reg_AraC-type_HTH"/>
</dbReference>
<dbReference type="SUPFAM" id="SSF46689">
    <property type="entry name" value="Homeodomain-like"/>
    <property type="match status" value="1"/>
</dbReference>
<comment type="caution">
    <text evidence="5">The sequence shown here is derived from an EMBL/GenBank/DDBJ whole genome shotgun (WGS) entry which is preliminary data.</text>
</comment>
<keyword evidence="2" id="KW-0238">DNA-binding</keyword>
<sequence>MKNKILDHLMPLTDEERDILANPTVSHARYSTQEHFTTVESKKFLTKNETIMVRKHTRFVQFPKHKHDYIEMSYVLQGSLTQTIAGKRMQLNEGELMFLNQHIEHEIEPCQKDDIIINFIIQPSFFEYIFSFLNIRGPIYRFLMDSLYTYSYQGQYLTFKTANHEALQTHIHTIIHEILHPNQVSEAKVKLLVGLVLVEISQNEQEIEGGEMFTLHTNWMQEILSYINQSYSTATLTEIALVLKQHDYVLSRAIKQMTNQTFKELLQEKRLSVACELMAKTDLPITMIVNQVGYDNVSYFYRIFSKRYGMTPKKYRESLEDL</sequence>
<dbReference type="InterPro" id="IPR003313">
    <property type="entry name" value="AraC-bd"/>
</dbReference>
<reference evidence="5 6" key="1">
    <citation type="submission" date="2024-03" db="EMBL/GenBank/DDBJ databases">
        <title>Bacilli Hybrid Assemblies.</title>
        <authorList>
            <person name="Kovac J."/>
        </authorList>
    </citation>
    <scope>NUCLEOTIDE SEQUENCE [LARGE SCALE GENOMIC DNA]</scope>
    <source>
        <strain evidence="5 6">FSL R7-0666</strain>
    </source>
</reference>
<dbReference type="EMBL" id="JBCITK010000001">
    <property type="protein sequence ID" value="MEN0645200.1"/>
    <property type="molecule type" value="Genomic_DNA"/>
</dbReference>
<feature type="domain" description="HTH araC/xylS-type" evidence="4">
    <location>
        <begin position="221"/>
        <end position="318"/>
    </location>
</feature>
<evidence type="ECO:0000313" key="6">
    <source>
        <dbReference type="Proteomes" id="UP001418796"/>
    </source>
</evidence>
<evidence type="ECO:0000259" key="4">
    <source>
        <dbReference type="PROSITE" id="PS01124"/>
    </source>
</evidence>
<keyword evidence="3" id="KW-0804">Transcription</keyword>
<dbReference type="SMART" id="SM00342">
    <property type="entry name" value="HTH_ARAC"/>
    <property type="match status" value="1"/>
</dbReference>
<keyword evidence="1" id="KW-0805">Transcription regulation</keyword>
<dbReference type="PRINTS" id="PR00032">
    <property type="entry name" value="HTHARAC"/>
</dbReference>
<dbReference type="PANTHER" id="PTHR43280:SF2">
    <property type="entry name" value="HTH-TYPE TRANSCRIPTIONAL REGULATOR EXSA"/>
    <property type="match status" value="1"/>
</dbReference>
<keyword evidence="6" id="KW-1185">Reference proteome</keyword>